<dbReference type="SUPFAM" id="SSF55729">
    <property type="entry name" value="Acyl-CoA N-acyltransferases (Nat)"/>
    <property type="match status" value="1"/>
</dbReference>
<dbReference type="Proteomes" id="UP000443353">
    <property type="component" value="Unassembled WGS sequence"/>
</dbReference>
<dbReference type="GO" id="GO:0008791">
    <property type="term" value="F:arginine N-succinyltransferase activity"/>
    <property type="evidence" value="ECO:0007669"/>
    <property type="project" value="UniProtKB-EC"/>
</dbReference>
<dbReference type="Pfam" id="PF04958">
    <property type="entry name" value="AstA"/>
    <property type="match status" value="1"/>
</dbReference>
<evidence type="ECO:0000313" key="5">
    <source>
        <dbReference type="Proteomes" id="UP000443353"/>
    </source>
</evidence>
<name>A0A7X3FWZ6_9BURK</name>
<dbReference type="InterPro" id="IPR016181">
    <property type="entry name" value="Acyl_CoA_acyltransferase"/>
</dbReference>
<gene>
    <name evidence="4" type="primary">astA</name>
    <name evidence="4" type="ORF">GPY61_06495</name>
</gene>
<dbReference type="Gene3D" id="3.40.630.30">
    <property type="match status" value="1"/>
</dbReference>
<dbReference type="RefSeq" id="WP_160407733.1">
    <property type="nucleotide sequence ID" value="NZ_WSES01000002.1"/>
</dbReference>
<organism evidence="4 5">
    <name type="scientific">Massilia cellulosiltytica</name>
    <dbReference type="NCBI Taxonomy" id="2683234"/>
    <lineage>
        <taxon>Bacteria</taxon>
        <taxon>Pseudomonadati</taxon>
        <taxon>Pseudomonadota</taxon>
        <taxon>Betaproteobacteria</taxon>
        <taxon>Burkholderiales</taxon>
        <taxon>Oxalobacteraceae</taxon>
        <taxon>Telluria group</taxon>
        <taxon>Massilia</taxon>
    </lineage>
</organism>
<dbReference type="AlphaFoldDB" id="A0A7X3FWZ6"/>
<evidence type="ECO:0000256" key="1">
    <source>
        <dbReference type="ARBA" id="ARBA00022503"/>
    </source>
</evidence>
<proteinExistence type="predicted"/>
<keyword evidence="1" id="KW-0056">Arginine metabolism</keyword>
<evidence type="ECO:0000256" key="3">
    <source>
        <dbReference type="ARBA" id="ARBA00023315"/>
    </source>
</evidence>
<protein>
    <submittedName>
        <fullName evidence="4">Arginine N-succinyltransferase</fullName>
        <ecNumber evidence="4">2.3.1.109</ecNumber>
    </submittedName>
</protein>
<keyword evidence="2 4" id="KW-0808">Transferase</keyword>
<dbReference type="EC" id="2.3.1.109" evidence="4"/>
<evidence type="ECO:0000256" key="2">
    <source>
        <dbReference type="ARBA" id="ARBA00022679"/>
    </source>
</evidence>
<dbReference type="EMBL" id="WSES01000002">
    <property type="protein sequence ID" value="MVW59574.1"/>
    <property type="molecule type" value="Genomic_DNA"/>
</dbReference>
<comment type="caution">
    <text evidence="4">The sequence shown here is derived from an EMBL/GenBank/DDBJ whole genome shotgun (WGS) entry which is preliminary data.</text>
</comment>
<dbReference type="InterPro" id="IPR017650">
    <property type="entry name" value="Arginine_N-succinylTrfase"/>
</dbReference>
<keyword evidence="3 4" id="KW-0012">Acyltransferase</keyword>
<dbReference type="InterPro" id="IPR007041">
    <property type="entry name" value="Arg_succinylTrfase_AstA/AruG"/>
</dbReference>
<reference evidence="4 5" key="1">
    <citation type="submission" date="2019-12" db="EMBL/GenBank/DDBJ databases">
        <authorList>
            <person name="Li C."/>
            <person name="Zhao J."/>
        </authorList>
    </citation>
    <scope>NUCLEOTIDE SEQUENCE [LARGE SCALE GENOMIC DNA]</scope>
    <source>
        <strain evidence="4 5">NEAU-DD11</strain>
    </source>
</reference>
<keyword evidence="5" id="KW-1185">Reference proteome</keyword>
<dbReference type="PANTHER" id="PTHR30420">
    <property type="entry name" value="N-SUCCINYLARGININE DIHYDROLASE"/>
    <property type="match status" value="1"/>
</dbReference>
<evidence type="ECO:0000313" key="4">
    <source>
        <dbReference type="EMBL" id="MVW59574.1"/>
    </source>
</evidence>
<accession>A0A7X3FWZ6</accession>
<dbReference type="GO" id="GO:0006527">
    <property type="term" value="P:L-arginine catabolic process"/>
    <property type="evidence" value="ECO:0007669"/>
    <property type="project" value="InterPro"/>
</dbReference>
<sequence>MLIVRNATPADLEGVLALAHDVGPGMTTIKPDRAALNARLEIAAASFAGTAAPAERDFVFVAEDTRTGRLAGICAIKGAVGLDEPFYNYRLGILVHASSEVGVFSRMEALYLCYDMTGCAELCSLYLHPDYRSGVNGRLLSKSRLLFIAQFPELFPETVFAEMRGFQKPDGTSPFWESLGRHFFKMDFDTADDLCGNGRKNFIAQLMPRHPLYTSFLSDEARAAIGQTHVHTTPARRLLEQEGLRYQGYLDIFDGGPVLQARVDELRASRDSVLAPARAGEAGQGAMTLAARADMARFRVVATPAGMVDGELVLPAPAMEALDARAAPVRSMALNPST</sequence>
<dbReference type="PANTHER" id="PTHR30420:SF1">
    <property type="entry name" value="ARGININE N-SUCCINYLTRANSFERASE"/>
    <property type="match status" value="1"/>
</dbReference>
<dbReference type="NCBIfam" id="TIGR03243">
    <property type="entry name" value="arg_catab_AOST"/>
    <property type="match status" value="1"/>
</dbReference>
<dbReference type="NCBIfam" id="TIGR03244">
    <property type="entry name" value="arg_catab_AstA"/>
    <property type="match status" value="1"/>
</dbReference>